<dbReference type="EMBL" id="JBHLXE010000010">
    <property type="protein sequence ID" value="MFC0178551.1"/>
    <property type="molecule type" value="Genomic_DNA"/>
</dbReference>
<organism evidence="2 3">
    <name type="scientific">Thorsellia kenyensis</name>
    <dbReference type="NCBI Taxonomy" id="1549888"/>
    <lineage>
        <taxon>Bacteria</taxon>
        <taxon>Pseudomonadati</taxon>
        <taxon>Pseudomonadota</taxon>
        <taxon>Gammaproteobacteria</taxon>
        <taxon>Enterobacterales</taxon>
        <taxon>Thorselliaceae</taxon>
        <taxon>Thorsellia</taxon>
    </lineage>
</organism>
<evidence type="ECO:0000313" key="3">
    <source>
        <dbReference type="Proteomes" id="UP001589758"/>
    </source>
</evidence>
<proteinExistence type="predicted"/>
<evidence type="ECO:0000313" key="2">
    <source>
        <dbReference type="EMBL" id="MFC0178551.1"/>
    </source>
</evidence>
<name>A0ABV6C6F2_9GAMM</name>
<sequence length="52" mass="5779">MIKALNNRPNKDKAGKNTQDEDASYNVKTGSDGKMKTTYGFKVILPAMKMDL</sequence>
<dbReference type="RefSeq" id="WP_385875324.1">
    <property type="nucleotide sequence ID" value="NZ_JBHLXE010000010.1"/>
</dbReference>
<gene>
    <name evidence="2" type="ORF">ACFFIT_00275</name>
</gene>
<feature type="compositionally biased region" description="Basic and acidic residues" evidence="1">
    <location>
        <begin position="9"/>
        <end position="19"/>
    </location>
</feature>
<accession>A0ABV6C6F2</accession>
<keyword evidence="3" id="KW-1185">Reference proteome</keyword>
<protein>
    <submittedName>
        <fullName evidence="2">Uncharacterized protein</fullName>
    </submittedName>
</protein>
<evidence type="ECO:0000256" key="1">
    <source>
        <dbReference type="SAM" id="MobiDB-lite"/>
    </source>
</evidence>
<dbReference type="Proteomes" id="UP001589758">
    <property type="component" value="Unassembled WGS sequence"/>
</dbReference>
<reference evidence="2 3" key="1">
    <citation type="submission" date="2024-09" db="EMBL/GenBank/DDBJ databases">
        <authorList>
            <person name="Sun Q."/>
            <person name="Mori K."/>
        </authorList>
    </citation>
    <scope>NUCLEOTIDE SEQUENCE [LARGE SCALE GENOMIC DNA]</scope>
    <source>
        <strain evidence="2 3">CCM 8545</strain>
    </source>
</reference>
<comment type="caution">
    <text evidence="2">The sequence shown here is derived from an EMBL/GenBank/DDBJ whole genome shotgun (WGS) entry which is preliminary data.</text>
</comment>
<feature type="region of interest" description="Disordered" evidence="1">
    <location>
        <begin position="1"/>
        <end position="29"/>
    </location>
</feature>